<feature type="signal peptide" evidence="1">
    <location>
        <begin position="1"/>
        <end position="23"/>
    </location>
</feature>
<dbReference type="EMBL" id="JABFTT010000012">
    <property type="protein sequence ID" value="MCE8021498.1"/>
    <property type="molecule type" value="Genomic_DNA"/>
</dbReference>
<dbReference type="Proteomes" id="UP001320122">
    <property type="component" value="Unassembled WGS sequence"/>
</dbReference>
<comment type="caution">
    <text evidence="2">The sequence shown here is derived from an EMBL/GenBank/DDBJ whole genome shotgun (WGS) entry which is preliminary data.</text>
</comment>
<feature type="chain" id="PRO_5046348524" evidence="1">
    <location>
        <begin position="24"/>
        <end position="50"/>
    </location>
</feature>
<organism evidence="2 3">
    <name type="scientific">Billgrantia zhangzhouensis</name>
    <dbReference type="NCBI Taxonomy" id="2733481"/>
    <lineage>
        <taxon>Bacteria</taxon>
        <taxon>Pseudomonadati</taxon>
        <taxon>Pseudomonadota</taxon>
        <taxon>Gammaproteobacteria</taxon>
        <taxon>Oceanospirillales</taxon>
        <taxon>Halomonadaceae</taxon>
        <taxon>Billgrantia</taxon>
    </lineage>
</organism>
<accession>A0ABS9AID2</accession>
<evidence type="ECO:0000313" key="3">
    <source>
        <dbReference type="Proteomes" id="UP001320122"/>
    </source>
</evidence>
<evidence type="ECO:0000256" key="1">
    <source>
        <dbReference type="SAM" id="SignalP"/>
    </source>
</evidence>
<name>A0ABS9AID2_9GAMM</name>
<protein>
    <submittedName>
        <fullName evidence="2">Uncharacterized protein</fullName>
    </submittedName>
</protein>
<dbReference type="RefSeq" id="WP_234274822.1">
    <property type="nucleotide sequence ID" value="NZ_JABFTT010000012.1"/>
</dbReference>
<reference evidence="2 3" key="1">
    <citation type="journal article" date="2021" name="Front. Microbiol.">
        <title>Aerobic Denitrification and Heterotrophic Sulfur Oxidation in the Genus Halomonas Revealed by Six Novel Species Characterizations and Genome-Based Analysis.</title>
        <authorList>
            <person name="Wang L."/>
            <person name="Shao Z."/>
        </authorList>
    </citation>
    <scope>NUCLEOTIDE SEQUENCE [LARGE SCALE GENOMIC DNA]</scope>
    <source>
        <strain evidence="2 3">MCCC 1A11036</strain>
    </source>
</reference>
<evidence type="ECO:0000313" key="2">
    <source>
        <dbReference type="EMBL" id="MCE8021498.1"/>
    </source>
</evidence>
<keyword evidence="3" id="KW-1185">Reference proteome</keyword>
<sequence length="50" mass="5295">MPIAKALGVVSTALLTVPTLSFAQPERDAGSDRAVFETSKVGFEGQTLTW</sequence>
<keyword evidence="1" id="KW-0732">Signal</keyword>
<proteinExistence type="predicted"/>
<gene>
    <name evidence="2" type="ORF">HOP51_15465</name>
</gene>